<evidence type="ECO:0000313" key="2">
    <source>
        <dbReference type="Proteomes" id="UP000664203"/>
    </source>
</evidence>
<organism evidence="1 2">
    <name type="scientific">Alectoria fallacina</name>
    <dbReference type="NCBI Taxonomy" id="1903189"/>
    <lineage>
        <taxon>Eukaryota</taxon>
        <taxon>Fungi</taxon>
        <taxon>Dikarya</taxon>
        <taxon>Ascomycota</taxon>
        <taxon>Pezizomycotina</taxon>
        <taxon>Lecanoromycetes</taxon>
        <taxon>OSLEUM clade</taxon>
        <taxon>Lecanoromycetidae</taxon>
        <taxon>Lecanorales</taxon>
        <taxon>Lecanorineae</taxon>
        <taxon>Parmeliaceae</taxon>
        <taxon>Alectoria</taxon>
    </lineage>
</organism>
<dbReference type="OrthoDB" id="5925at2759"/>
<proteinExistence type="predicted"/>
<dbReference type="EMBL" id="CAJPDR010000315">
    <property type="protein sequence ID" value="CAF9931991.1"/>
    <property type="molecule type" value="Genomic_DNA"/>
</dbReference>
<comment type="caution">
    <text evidence="1">The sequence shown here is derived from an EMBL/GenBank/DDBJ whole genome shotgun (WGS) entry which is preliminary data.</text>
</comment>
<dbReference type="AlphaFoldDB" id="A0A8H3FTJ6"/>
<dbReference type="Proteomes" id="UP000664203">
    <property type="component" value="Unassembled WGS sequence"/>
</dbReference>
<sequence>MFSITTSPAKAAHSKATLHVECCTKQSESLPRTMKLKGGRVAQKTLNFITVTNFTTSTDLESSTDIRLPEVHVNVDVFDIHGDEEQIEPSAATHIRIAQDANDDIPSQDHEPSE</sequence>
<name>A0A8H3FTJ6_9LECA</name>
<gene>
    <name evidence="1" type="ORF">ALECFALPRED_005139</name>
</gene>
<keyword evidence="2" id="KW-1185">Reference proteome</keyword>
<evidence type="ECO:0000313" key="1">
    <source>
        <dbReference type="EMBL" id="CAF9931991.1"/>
    </source>
</evidence>
<protein>
    <submittedName>
        <fullName evidence="1">Uncharacterized protein</fullName>
    </submittedName>
</protein>
<accession>A0A8H3FTJ6</accession>
<reference evidence="1" key="1">
    <citation type="submission" date="2021-03" db="EMBL/GenBank/DDBJ databases">
        <authorList>
            <person name="Tagirdzhanova G."/>
        </authorList>
    </citation>
    <scope>NUCLEOTIDE SEQUENCE</scope>
</reference>